<protein>
    <recommendedName>
        <fullName evidence="3">Small CPxCG-related zinc finger protein</fullName>
    </recommendedName>
</protein>
<evidence type="ECO:0008006" key="3">
    <source>
        <dbReference type="Google" id="ProtNLM"/>
    </source>
</evidence>
<reference evidence="1" key="1">
    <citation type="submission" date="2023-02" db="EMBL/GenBank/DDBJ databases">
        <title>The sequence of Aeromonas allosaccharophila K520.</title>
        <authorList>
            <person name="Luo X."/>
        </authorList>
    </citation>
    <scope>NUCLEOTIDE SEQUENCE</scope>
    <source>
        <strain evidence="1">K520</strain>
    </source>
</reference>
<evidence type="ECO:0000313" key="2">
    <source>
        <dbReference type="Proteomes" id="UP001213721"/>
    </source>
</evidence>
<sequence length="95" mass="10839">MLVKAVVPTEQVVDVRCDICGESTMMAGEQNHATLSANWGYGSRHDGERYEVHLCESCFFETLANLRQSHRQNNMFADDYEPADPEHFGRVDNLF</sequence>
<accession>A0AAX3NN21</accession>
<dbReference type="EMBL" id="CP118988">
    <property type="protein sequence ID" value="WED74761.1"/>
    <property type="molecule type" value="Genomic_DNA"/>
</dbReference>
<gene>
    <name evidence="1" type="ORF">PYU98_12350</name>
</gene>
<proteinExistence type="predicted"/>
<name>A0AAX3NN21_9GAMM</name>
<dbReference type="Proteomes" id="UP001213721">
    <property type="component" value="Chromosome"/>
</dbReference>
<evidence type="ECO:0000313" key="1">
    <source>
        <dbReference type="EMBL" id="WED74761.1"/>
    </source>
</evidence>
<dbReference type="AlphaFoldDB" id="A0AAX3NN21"/>
<organism evidence="1 2">
    <name type="scientific">Aeromonas allosaccharophila</name>
    <dbReference type="NCBI Taxonomy" id="656"/>
    <lineage>
        <taxon>Bacteria</taxon>
        <taxon>Pseudomonadati</taxon>
        <taxon>Pseudomonadota</taxon>
        <taxon>Gammaproteobacteria</taxon>
        <taxon>Aeromonadales</taxon>
        <taxon>Aeromonadaceae</taxon>
        <taxon>Aeromonas</taxon>
    </lineage>
</organism>
<dbReference type="RefSeq" id="WP_088821971.1">
    <property type="nucleotide sequence ID" value="NZ_CP118988.1"/>
</dbReference>